<sequence length="117" mass="12774">MASSYLIPITPNLYIESQHTDPGPIIRVLSLPPTGTLSTPLPIAPMWLRDVHAATVWEPQGDGHLTRQHDSYPLPGTDTIRAARAHRRRNEATSRGVAVPLRLGGGRDVSEVDRPGE</sequence>
<accession>A0A2U3EAT2</accession>
<dbReference type="Proteomes" id="UP000245956">
    <property type="component" value="Unassembled WGS sequence"/>
</dbReference>
<evidence type="ECO:0000256" key="1">
    <source>
        <dbReference type="SAM" id="MobiDB-lite"/>
    </source>
</evidence>
<reference evidence="2 3" key="1">
    <citation type="journal article" date="2016" name="Front. Microbiol.">
        <title>Genome and transcriptome sequences reveal the specific parasitism of the nematophagous Purpureocillium lilacinum 36-1.</title>
        <authorList>
            <person name="Xie J."/>
            <person name="Li S."/>
            <person name="Mo C."/>
            <person name="Xiao X."/>
            <person name="Peng D."/>
            <person name="Wang G."/>
            <person name="Xiao Y."/>
        </authorList>
    </citation>
    <scope>NUCLEOTIDE SEQUENCE [LARGE SCALE GENOMIC DNA]</scope>
    <source>
        <strain evidence="2 3">36-1</strain>
    </source>
</reference>
<evidence type="ECO:0000313" key="3">
    <source>
        <dbReference type="Proteomes" id="UP000245956"/>
    </source>
</evidence>
<dbReference type="AlphaFoldDB" id="A0A2U3EAT2"/>
<name>A0A2U3EAT2_PURLI</name>
<organism evidence="2 3">
    <name type="scientific">Purpureocillium lilacinum</name>
    <name type="common">Paecilomyces lilacinus</name>
    <dbReference type="NCBI Taxonomy" id="33203"/>
    <lineage>
        <taxon>Eukaryota</taxon>
        <taxon>Fungi</taxon>
        <taxon>Dikarya</taxon>
        <taxon>Ascomycota</taxon>
        <taxon>Pezizomycotina</taxon>
        <taxon>Sordariomycetes</taxon>
        <taxon>Hypocreomycetidae</taxon>
        <taxon>Hypocreales</taxon>
        <taxon>Ophiocordycipitaceae</taxon>
        <taxon>Purpureocillium</taxon>
    </lineage>
</organism>
<comment type="caution">
    <text evidence="2">The sequence shown here is derived from an EMBL/GenBank/DDBJ whole genome shotgun (WGS) entry which is preliminary data.</text>
</comment>
<dbReference type="EMBL" id="LCWV01000007">
    <property type="protein sequence ID" value="PWI71605.1"/>
    <property type="molecule type" value="Genomic_DNA"/>
</dbReference>
<feature type="region of interest" description="Disordered" evidence="1">
    <location>
        <begin position="86"/>
        <end position="117"/>
    </location>
</feature>
<gene>
    <name evidence="2" type="ORF">PCL_11699</name>
</gene>
<feature type="compositionally biased region" description="Basic and acidic residues" evidence="1">
    <location>
        <begin position="108"/>
        <end position="117"/>
    </location>
</feature>
<protein>
    <submittedName>
        <fullName evidence="2">Uncharacterized protein</fullName>
    </submittedName>
</protein>
<evidence type="ECO:0000313" key="2">
    <source>
        <dbReference type="EMBL" id="PWI71605.1"/>
    </source>
</evidence>
<proteinExistence type="predicted"/>